<dbReference type="SUPFAM" id="SSF88723">
    <property type="entry name" value="PIN domain-like"/>
    <property type="match status" value="1"/>
</dbReference>
<dbReference type="Gene3D" id="3.40.50.1010">
    <property type="entry name" value="5'-nuclease"/>
    <property type="match status" value="1"/>
</dbReference>
<name>I4HD08_MICAE</name>
<proteinExistence type="predicted"/>
<sequence length="127" mass="14528">MKLLLDTHTFLWFINNSPQLSIDAKNLIESDVDLLLSIASLWEIAIKVSIGKLTIPNTYDQFIPQQVQLNDMEILSISMAHLTVVTTLPFHHRDPFDRLLIAQAMVEKMSIISADEIFDSYGISRIW</sequence>
<dbReference type="PANTHER" id="PTHR36173:SF2">
    <property type="entry name" value="RIBONUCLEASE VAPC16"/>
    <property type="match status" value="1"/>
</dbReference>
<dbReference type="PANTHER" id="PTHR36173">
    <property type="entry name" value="RIBONUCLEASE VAPC16-RELATED"/>
    <property type="match status" value="1"/>
</dbReference>
<evidence type="ECO:0000313" key="3">
    <source>
        <dbReference type="Proteomes" id="UP000003613"/>
    </source>
</evidence>
<gene>
    <name evidence="2" type="ORF">MICAF_5660020</name>
</gene>
<accession>I4HD08</accession>
<protein>
    <recommendedName>
        <fullName evidence="1">PIN domain-containing protein</fullName>
    </recommendedName>
</protein>
<reference evidence="2 3" key="1">
    <citation type="submission" date="2012-04" db="EMBL/GenBank/DDBJ databases">
        <authorList>
            <person name="Genoscope - CEA"/>
        </authorList>
    </citation>
    <scope>NUCLEOTIDE SEQUENCE [LARGE SCALE GENOMIC DNA]</scope>
    <source>
        <strain evidence="2 3">9807</strain>
    </source>
</reference>
<dbReference type="EMBL" id="CAIM01000519">
    <property type="protein sequence ID" value="CCI19932.1"/>
    <property type="molecule type" value="Genomic_DNA"/>
</dbReference>
<dbReference type="RefSeq" id="WP_002790025.1">
    <property type="nucleotide sequence ID" value="NZ_HE973373.1"/>
</dbReference>
<dbReference type="InterPro" id="IPR041705">
    <property type="entry name" value="PIN_Sll0205"/>
</dbReference>
<dbReference type="Pfam" id="PF01850">
    <property type="entry name" value="PIN"/>
    <property type="match status" value="1"/>
</dbReference>
<evidence type="ECO:0000313" key="2">
    <source>
        <dbReference type="EMBL" id="CCI19932.1"/>
    </source>
</evidence>
<organism evidence="2 3">
    <name type="scientific">Microcystis aeruginosa PCC 9807</name>
    <dbReference type="NCBI Taxonomy" id="1160283"/>
    <lineage>
        <taxon>Bacteria</taxon>
        <taxon>Bacillati</taxon>
        <taxon>Cyanobacteriota</taxon>
        <taxon>Cyanophyceae</taxon>
        <taxon>Oscillatoriophycideae</taxon>
        <taxon>Chroococcales</taxon>
        <taxon>Microcystaceae</taxon>
        <taxon>Microcystis</taxon>
    </lineage>
</organism>
<dbReference type="AlphaFoldDB" id="I4HD08"/>
<dbReference type="HOGENOM" id="CLU_129890_0_1_3"/>
<evidence type="ECO:0000259" key="1">
    <source>
        <dbReference type="Pfam" id="PF01850"/>
    </source>
</evidence>
<feature type="domain" description="PIN" evidence="1">
    <location>
        <begin position="4"/>
        <end position="121"/>
    </location>
</feature>
<dbReference type="InterPro" id="IPR002716">
    <property type="entry name" value="PIN_dom"/>
</dbReference>
<comment type="caution">
    <text evidence="2">The sequence shown here is derived from an EMBL/GenBank/DDBJ whole genome shotgun (WGS) entry which is preliminary data.</text>
</comment>
<dbReference type="InterPro" id="IPR029060">
    <property type="entry name" value="PIN-like_dom_sf"/>
</dbReference>
<dbReference type="InterPro" id="IPR052919">
    <property type="entry name" value="TA_system_RNase"/>
</dbReference>
<dbReference type="Proteomes" id="UP000003613">
    <property type="component" value="Unassembled WGS sequence"/>
</dbReference>
<dbReference type="CDD" id="cd09872">
    <property type="entry name" value="PIN_Sll0205-like"/>
    <property type="match status" value="1"/>
</dbReference>